<reference evidence="1 2" key="1">
    <citation type="submission" date="2024-11" db="EMBL/GenBank/DDBJ databases">
        <title>A near-complete genome assembly of Cinchona calisaya.</title>
        <authorList>
            <person name="Lian D.C."/>
            <person name="Zhao X.W."/>
            <person name="Wei L."/>
        </authorList>
    </citation>
    <scope>NUCLEOTIDE SEQUENCE [LARGE SCALE GENOMIC DNA]</scope>
    <source>
        <tissue evidence="1">Nenye</tissue>
    </source>
</reference>
<sequence length="136" mass="15828">MHQREQIQLSHSLNSSSLLKISKSLYLLSTSCRDQLQRRPFAFCTTRANYENQTKKNQILNYHRKKKNTRDSWKLVAMKKGGTKSPNAIKSGPKKDNGLFRKTFLEQRKQFVSISVQVTIFSNHVDTYIWSSCTNN</sequence>
<dbReference type="Proteomes" id="UP001630127">
    <property type="component" value="Unassembled WGS sequence"/>
</dbReference>
<comment type="caution">
    <text evidence="1">The sequence shown here is derived from an EMBL/GenBank/DDBJ whole genome shotgun (WGS) entry which is preliminary data.</text>
</comment>
<dbReference type="AlphaFoldDB" id="A0ABD3AYJ6"/>
<evidence type="ECO:0000313" key="1">
    <source>
        <dbReference type="EMBL" id="KAL3536188.1"/>
    </source>
</evidence>
<keyword evidence="2" id="KW-1185">Reference proteome</keyword>
<evidence type="ECO:0000313" key="2">
    <source>
        <dbReference type="Proteomes" id="UP001630127"/>
    </source>
</evidence>
<name>A0ABD3AYJ6_9GENT</name>
<gene>
    <name evidence="1" type="ORF">ACH5RR_004649</name>
</gene>
<organism evidence="1 2">
    <name type="scientific">Cinchona calisaya</name>
    <dbReference type="NCBI Taxonomy" id="153742"/>
    <lineage>
        <taxon>Eukaryota</taxon>
        <taxon>Viridiplantae</taxon>
        <taxon>Streptophyta</taxon>
        <taxon>Embryophyta</taxon>
        <taxon>Tracheophyta</taxon>
        <taxon>Spermatophyta</taxon>
        <taxon>Magnoliopsida</taxon>
        <taxon>eudicotyledons</taxon>
        <taxon>Gunneridae</taxon>
        <taxon>Pentapetalae</taxon>
        <taxon>asterids</taxon>
        <taxon>lamiids</taxon>
        <taxon>Gentianales</taxon>
        <taxon>Rubiaceae</taxon>
        <taxon>Cinchonoideae</taxon>
        <taxon>Cinchoneae</taxon>
        <taxon>Cinchona</taxon>
    </lineage>
</organism>
<proteinExistence type="predicted"/>
<accession>A0ABD3AYJ6</accession>
<dbReference type="EMBL" id="JBJUIK010000002">
    <property type="protein sequence ID" value="KAL3536188.1"/>
    <property type="molecule type" value="Genomic_DNA"/>
</dbReference>
<protein>
    <submittedName>
        <fullName evidence="1">Uncharacterized protein</fullName>
    </submittedName>
</protein>